<organism evidence="1 2">
    <name type="scientific">Parathielavia appendiculata</name>
    <dbReference type="NCBI Taxonomy" id="2587402"/>
    <lineage>
        <taxon>Eukaryota</taxon>
        <taxon>Fungi</taxon>
        <taxon>Dikarya</taxon>
        <taxon>Ascomycota</taxon>
        <taxon>Pezizomycotina</taxon>
        <taxon>Sordariomycetes</taxon>
        <taxon>Sordariomycetidae</taxon>
        <taxon>Sordariales</taxon>
        <taxon>Chaetomiaceae</taxon>
        <taxon>Parathielavia</taxon>
    </lineage>
</organism>
<dbReference type="EMBL" id="MU853225">
    <property type="protein sequence ID" value="KAK4126516.1"/>
    <property type="molecule type" value="Genomic_DNA"/>
</dbReference>
<evidence type="ECO:0000313" key="1">
    <source>
        <dbReference type="EMBL" id="KAK4126516.1"/>
    </source>
</evidence>
<sequence>MATVTVDTSTFGRSMKPQLSSPFFTLLPAEIRNLIYREFWRLCSTRQHIVQQHTVLGQQSDGWVRQWSHVACITDPRAQDTRFDRFLACDSASAERTLWGIRLKSEWCLHWQCEDQSMNMSFMAIILGSRPIAEELVKQETASRPSMTTGHFNLLTVCKRM</sequence>
<proteinExistence type="predicted"/>
<reference evidence="1" key="1">
    <citation type="journal article" date="2023" name="Mol. Phylogenet. Evol.">
        <title>Genome-scale phylogeny and comparative genomics of the fungal order Sordariales.</title>
        <authorList>
            <person name="Hensen N."/>
            <person name="Bonometti L."/>
            <person name="Westerberg I."/>
            <person name="Brannstrom I.O."/>
            <person name="Guillou S."/>
            <person name="Cros-Aarteil S."/>
            <person name="Calhoun S."/>
            <person name="Haridas S."/>
            <person name="Kuo A."/>
            <person name="Mondo S."/>
            <person name="Pangilinan J."/>
            <person name="Riley R."/>
            <person name="LaButti K."/>
            <person name="Andreopoulos B."/>
            <person name="Lipzen A."/>
            <person name="Chen C."/>
            <person name="Yan M."/>
            <person name="Daum C."/>
            <person name="Ng V."/>
            <person name="Clum A."/>
            <person name="Steindorff A."/>
            <person name="Ohm R.A."/>
            <person name="Martin F."/>
            <person name="Silar P."/>
            <person name="Natvig D.O."/>
            <person name="Lalanne C."/>
            <person name="Gautier V."/>
            <person name="Ament-Velasquez S.L."/>
            <person name="Kruys A."/>
            <person name="Hutchinson M.I."/>
            <person name="Powell A.J."/>
            <person name="Barry K."/>
            <person name="Miller A.N."/>
            <person name="Grigoriev I.V."/>
            <person name="Debuchy R."/>
            <person name="Gladieux P."/>
            <person name="Hiltunen Thoren M."/>
            <person name="Johannesson H."/>
        </authorList>
    </citation>
    <scope>NUCLEOTIDE SEQUENCE</scope>
    <source>
        <strain evidence="1">CBS 731.68</strain>
    </source>
</reference>
<gene>
    <name evidence="1" type="ORF">N657DRAFT_310774</name>
</gene>
<keyword evidence="2" id="KW-1185">Reference proteome</keyword>
<dbReference type="GeneID" id="87823501"/>
<dbReference type="RefSeq" id="XP_062650287.1">
    <property type="nucleotide sequence ID" value="XM_062786733.1"/>
</dbReference>
<evidence type="ECO:0000313" key="2">
    <source>
        <dbReference type="Proteomes" id="UP001302602"/>
    </source>
</evidence>
<comment type="caution">
    <text evidence="1">The sequence shown here is derived from an EMBL/GenBank/DDBJ whole genome shotgun (WGS) entry which is preliminary data.</text>
</comment>
<dbReference type="Proteomes" id="UP001302602">
    <property type="component" value="Unassembled WGS sequence"/>
</dbReference>
<name>A0AAN6Z618_9PEZI</name>
<protein>
    <submittedName>
        <fullName evidence="1">Uncharacterized protein</fullName>
    </submittedName>
</protein>
<reference evidence="1" key="2">
    <citation type="submission" date="2023-05" db="EMBL/GenBank/DDBJ databases">
        <authorList>
            <consortium name="Lawrence Berkeley National Laboratory"/>
            <person name="Steindorff A."/>
            <person name="Hensen N."/>
            <person name="Bonometti L."/>
            <person name="Westerberg I."/>
            <person name="Brannstrom I.O."/>
            <person name="Guillou S."/>
            <person name="Cros-Aarteil S."/>
            <person name="Calhoun S."/>
            <person name="Haridas S."/>
            <person name="Kuo A."/>
            <person name="Mondo S."/>
            <person name="Pangilinan J."/>
            <person name="Riley R."/>
            <person name="Labutti K."/>
            <person name="Andreopoulos B."/>
            <person name="Lipzen A."/>
            <person name="Chen C."/>
            <person name="Yanf M."/>
            <person name="Daum C."/>
            <person name="Ng V."/>
            <person name="Clum A."/>
            <person name="Ohm R."/>
            <person name="Martin F."/>
            <person name="Silar P."/>
            <person name="Natvig D."/>
            <person name="Lalanne C."/>
            <person name="Gautier V."/>
            <person name="Ament-Velasquez S.L."/>
            <person name="Kruys A."/>
            <person name="Hutchinson M.I."/>
            <person name="Powell A.J."/>
            <person name="Barry K."/>
            <person name="Miller A.N."/>
            <person name="Grigoriev I.V."/>
            <person name="Debuchy R."/>
            <person name="Gladieux P."/>
            <person name="Thoren M.H."/>
            <person name="Johannesson H."/>
        </authorList>
    </citation>
    <scope>NUCLEOTIDE SEQUENCE</scope>
    <source>
        <strain evidence="1">CBS 731.68</strain>
    </source>
</reference>
<accession>A0AAN6Z618</accession>
<dbReference type="AlphaFoldDB" id="A0AAN6Z618"/>